<feature type="domain" description="HNH nuclease" evidence="1">
    <location>
        <begin position="137"/>
        <end position="189"/>
    </location>
</feature>
<dbReference type="Proteomes" id="UP000229095">
    <property type="component" value="Unassembled WGS sequence"/>
</dbReference>
<evidence type="ECO:0000313" key="3">
    <source>
        <dbReference type="Proteomes" id="UP000229095"/>
    </source>
</evidence>
<keyword evidence="2" id="KW-0540">Nuclease</keyword>
<dbReference type="Pfam" id="PF13391">
    <property type="entry name" value="HNH_2"/>
    <property type="match status" value="1"/>
</dbReference>
<keyword evidence="2" id="KW-0255">Endonuclease</keyword>
<dbReference type="EMBL" id="PEBI01000001">
    <property type="protein sequence ID" value="PJM74118.1"/>
    <property type="molecule type" value="Genomic_DNA"/>
</dbReference>
<protein>
    <submittedName>
        <fullName evidence="2">Restriction endonuclease</fullName>
    </submittedName>
</protein>
<dbReference type="InterPro" id="IPR003615">
    <property type="entry name" value="HNH_nuc"/>
</dbReference>
<name>A0A2M9HBD4_9BIFI</name>
<dbReference type="AlphaFoldDB" id="A0A2M9HBD4"/>
<evidence type="ECO:0000313" key="2">
    <source>
        <dbReference type="EMBL" id="PJM74118.1"/>
    </source>
</evidence>
<sequence>MAFVLYIRLKPSEMDDTGRDVQQLAKSLHRTPNAVTLKIMNIAANDANRVATGRKGMSHGSKLDRSIWEDYAERGSSLVEEGLLLLTNTVQQQYVNPEFFKLASSFKMGGERAVEAQRRINQDYFRKILIENYQGRCCLTGIGINQLLIASHIKPWADSTDLEKTAAANGLLLNAFHDKAFDNGLMTIDDDYRMRVSPAVRHSEVNDTWLWAYDKQEIELPQVNPPSHEFIEYHNKHVFKTAA</sequence>
<dbReference type="OrthoDB" id="9811869at2"/>
<evidence type="ECO:0000259" key="1">
    <source>
        <dbReference type="Pfam" id="PF13391"/>
    </source>
</evidence>
<reference evidence="2 3" key="1">
    <citation type="submission" date="2017-10" db="EMBL/GenBank/DDBJ databases">
        <title>Draft genome sequences of strains TRE 1, TRE 9, TRE H and TRI 7, isolated from tamarins, belonging to four potential novel Bifidobacterium species.</title>
        <authorList>
            <person name="Mattarelli P."/>
            <person name="Modesto M."/>
            <person name="Puglisi E."/>
            <person name="Morelli L."/>
            <person name="Spezio C."/>
            <person name="Bonetti A."/>
            <person name="Sandri C."/>
        </authorList>
    </citation>
    <scope>NUCLEOTIDE SEQUENCE [LARGE SCALE GENOMIC DNA]</scope>
    <source>
        <strain evidence="3">TRE1</strain>
    </source>
</reference>
<proteinExistence type="predicted"/>
<dbReference type="GO" id="GO:0004519">
    <property type="term" value="F:endonuclease activity"/>
    <property type="evidence" value="ECO:0007669"/>
    <property type="project" value="UniProtKB-KW"/>
</dbReference>
<dbReference type="REBASE" id="245759">
    <property type="entry name" value="BspTRE1ORF2975P"/>
</dbReference>
<gene>
    <name evidence="2" type="ORF">CS006_02975</name>
</gene>
<dbReference type="RefSeq" id="WP_100510260.1">
    <property type="nucleotide sequence ID" value="NZ_PEBI01000001.1"/>
</dbReference>
<organism evidence="2 3">
    <name type="scientific">Bifidobacterium primatium</name>
    <dbReference type="NCBI Taxonomy" id="2045438"/>
    <lineage>
        <taxon>Bacteria</taxon>
        <taxon>Bacillati</taxon>
        <taxon>Actinomycetota</taxon>
        <taxon>Actinomycetes</taxon>
        <taxon>Bifidobacteriales</taxon>
        <taxon>Bifidobacteriaceae</taxon>
        <taxon>Bifidobacterium</taxon>
    </lineage>
</organism>
<keyword evidence="3" id="KW-1185">Reference proteome</keyword>
<comment type="caution">
    <text evidence="2">The sequence shown here is derived from an EMBL/GenBank/DDBJ whole genome shotgun (WGS) entry which is preliminary data.</text>
</comment>
<keyword evidence="2" id="KW-0378">Hydrolase</keyword>
<accession>A0A2M9HBD4</accession>